<accession>A0ABS6ZCG7</accession>
<feature type="compositionally biased region" description="Gly residues" evidence="1">
    <location>
        <begin position="148"/>
        <end position="164"/>
    </location>
</feature>
<evidence type="ECO:0000313" key="2">
    <source>
        <dbReference type="EMBL" id="MBW5485460.1"/>
    </source>
</evidence>
<feature type="region of interest" description="Disordered" evidence="1">
    <location>
        <begin position="128"/>
        <end position="188"/>
    </location>
</feature>
<protein>
    <submittedName>
        <fullName evidence="2">Uncharacterized protein</fullName>
    </submittedName>
</protein>
<dbReference type="RefSeq" id="WP_219670359.1">
    <property type="nucleotide sequence ID" value="NZ_WTFF01000256.1"/>
</dbReference>
<comment type="caution">
    <text evidence="2">The sequence shown here is derived from an EMBL/GenBank/DDBJ whole genome shotgun (WGS) entry which is preliminary data.</text>
</comment>
<proteinExistence type="predicted"/>
<evidence type="ECO:0000256" key="1">
    <source>
        <dbReference type="SAM" id="MobiDB-lite"/>
    </source>
</evidence>
<keyword evidence="3" id="KW-1185">Reference proteome</keyword>
<organism evidence="2 3">
    <name type="scientific">Streptomyces bambusae</name>
    <dbReference type="NCBI Taxonomy" id="1550616"/>
    <lineage>
        <taxon>Bacteria</taxon>
        <taxon>Bacillati</taxon>
        <taxon>Actinomycetota</taxon>
        <taxon>Actinomycetes</taxon>
        <taxon>Kitasatosporales</taxon>
        <taxon>Streptomycetaceae</taxon>
        <taxon>Streptomyces</taxon>
    </lineage>
</organism>
<feature type="compositionally biased region" description="Acidic residues" evidence="1">
    <location>
        <begin position="165"/>
        <end position="188"/>
    </location>
</feature>
<dbReference type="Proteomes" id="UP000812013">
    <property type="component" value="Unassembled WGS sequence"/>
</dbReference>
<gene>
    <name evidence="2" type="ORF">GPJ59_27190</name>
</gene>
<sequence>MNRPEEIGYTDELLADASVHRRYDDGREEWRRRSDASAGSRLVHWPDNQGASGTDELLGDRIIKRTLSDGTVVYARDIGYGRTLWGRGETVLVNRTSFGGRMGALLAGLGVAALAITAAQLPPLSMTPEEEEALRQRHAQNQASSSGSSGGDGGGDAGGGAGDDSGGDDSWEAGWEGDDDTWSDDDFG</sequence>
<reference evidence="2 3" key="1">
    <citation type="submission" date="2019-12" db="EMBL/GenBank/DDBJ databases">
        <title>Genome sequence of Streptomyces bambusae.</title>
        <authorList>
            <person name="Bansal K."/>
            <person name="Choksket S."/>
            <person name="Korpole S."/>
            <person name="Patil P.B."/>
        </authorList>
    </citation>
    <scope>NUCLEOTIDE SEQUENCE [LARGE SCALE GENOMIC DNA]</scope>
    <source>
        <strain evidence="2 3">SK60</strain>
    </source>
</reference>
<evidence type="ECO:0000313" key="3">
    <source>
        <dbReference type="Proteomes" id="UP000812013"/>
    </source>
</evidence>
<dbReference type="EMBL" id="WTFF01000256">
    <property type="protein sequence ID" value="MBW5485460.1"/>
    <property type="molecule type" value="Genomic_DNA"/>
</dbReference>
<name>A0ABS6ZCG7_9ACTN</name>